<name>A0ABD5SHX8_9EURY</name>
<dbReference type="AlphaFoldDB" id="A0ABD5SHX8"/>
<proteinExistence type="predicted"/>
<evidence type="ECO:0000313" key="2">
    <source>
        <dbReference type="EMBL" id="MFC6764617.1"/>
    </source>
</evidence>
<reference evidence="2 3" key="1">
    <citation type="journal article" date="2019" name="Int. J. Syst. Evol. Microbiol.">
        <title>The Global Catalogue of Microorganisms (GCM) 10K type strain sequencing project: providing services to taxonomists for standard genome sequencing and annotation.</title>
        <authorList>
            <consortium name="The Broad Institute Genomics Platform"/>
            <consortium name="The Broad Institute Genome Sequencing Center for Infectious Disease"/>
            <person name="Wu L."/>
            <person name="Ma J."/>
        </authorList>
    </citation>
    <scope>NUCLEOTIDE SEQUENCE [LARGE SCALE GENOMIC DNA]</scope>
    <source>
        <strain evidence="2 3">LMG 29247</strain>
    </source>
</reference>
<keyword evidence="3" id="KW-1185">Reference proteome</keyword>
<dbReference type="Gene3D" id="3.30.950.30">
    <property type="entry name" value="Schlafen, AAA domain"/>
    <property type="match status" value="1"/>
</dbReference>
<comment type="caution">
    <text evidence="2">The sequence shown here is derived from an EMBL/GenBank/DDBJ whole genome shotgun (WGS) entry which is preliminary data.</text>
</comment>
<dbReference type="EMBL" id="JBHSWV010000094">
    <property type="protein sequence ID" value="MFC6764617.1"/>
    <property type="molecule type" value="Genomic_DNA"/>
</dbReference>
<accession>A0ABD5SHX8</accession>
<feature type="domain" description="Schlafen AlbA-2" evidence="1">
    <location>
        <begin position="37"/>
        <end position="166"/>
    </location>
</feature>
<protein>
    <submittedName>
        <fullName evidence="2">Helix-turn-helix domain-containing protein</fullName>
    </submittedName>
</protein>
<dbReference type="Pfam" id="PF04326">
    <property type="entry name" value="SLFN_AlbA_2"/>
    <property type="match status" value="1"/>
</dbReference>
<dbReference type="InterPro" id="IPR007421">
    <property type="entry name" value="Schlafen_AlbA_2_dom"/>
</dbReference>
<sequence length="420" mass="47833">MTIIKCKNFTVVTVLSSDLEDISAEDLERLIEIGVPERTELEFKYMLDPGREGHKKNLVKEVTSFANTSGGDLLIGIPDPDDVDHLGLSLNWITDYTRDEYKLKLEDIIRTGTQPQLSSHEIHTIPNPNQGGAGFVAIVRIQQSMISPHRATNSSGKPFYGRNSAGTYSYDVEQLREQLIEQYRLTEEIESFLADRIAKIRAGNTPAPYETGPSIILHVIPATAFGLQPEVDISPGENEMKGLPLFHRNSSGSHYGRARRNVDGIVNSKDFQRDDEDLWSEYTQLYRDGRIEAVHSFHLRNERVEEDRVGFLTLYEILRDRIPDYLGFLADRKVQTPIFLYMTFIESKGYVLAKGRRNRTDRLDRDVATLPSATVESYDTPYSEIIKDLLQEVWHAFGEFGDPYDTLGEPEDRLSENGRR</sequence>
<gene>
    <name evidence="2" type="ORF">ACFQE6_06090</name>
</gene>
<dbReference type="Proteomes" id="UP001596383">
    <property type="component" value="Unassembled WGS sequence"/>
</dbReference>
<organism evidence="2 3">
    <name type="scientific">Natrinema soli</name>
    <dbReference type="NCBI Taxonomy" id="1930624"/>
    <lineage>
        <taxon>Archaea</taxon>
        <taxon>Methanobacteriati</taxon>
        <taxon>Methanobacteriota</taxon>
        <taxon>Stenosarchaea group</taxon>
        <taxon>Halobacteria</taxon>
        <taxon>Halobacteriales</taxon>
        <taxon>Natrialbaceae</taxon>
        <taxon>Natrinema</taxon>
    </lineage>
</organism>
<dbReference type="InterPro" id="IPR038461">
    <property type="entry name" value="Schlafen_AlbA_2_dom_sf"/>
</dbReference>
<evidence type="ECO:0000259" key="1">
    <source>
        <dbReference type="Pfam" id="PF04326"/>
    </source>
</evidence>
<evidence type="ECO:0000313" key="3">
    <source>
        <dbReference type="Proteomes" id="UP001596383"/>
    </source>
</evidence>